<dbReference type="InterPro" id="IPR011641">
    <property type="entry name" value="Tyr-kin_ephrin_A/B_rcpt-like"/>
</dbReference>
<dbReference type="PANTHER" id="PTHR46967">
    <property type="entry name" value="INSULIN-LIKE GROWTH FACTOR BINDING PROTEIN,N-TERMINAL"/>
    <property type="match status" value="1"/>
</dbReference>
<protein>
    <recommendedName>
        <fullName evidence="4">Tyrosine-protein kinase ephrin type A/B receptor-like domain-containing protein</fullName>
    </recommendedName>
</protein>
<name>A0ABP0MT94_9DINO</name>
<feature type="transmembrane region" description="Helical" evidence="2">
    <location>
        <begin position="742"/>
        <end position="763"/>
    </location>
</feature>
<dbReference type="InterPro" id="IPR009030">
    <property type="entry name" value="Growth_fac_rcpt_cys_sf"/>
</dbReference>
<feature type="transmembrane region" description="Helical" evidence="2">
    <location>
        <begin position="644"/>
        <end position="665"/>
    </location>
</feature>
<dbReference type="SMART" id="SM01411">
    <property type="entry name" value="Ephrin_rec_like"/>
    <property type="match status" value="3"/>
</dbReference>
<dbReference type="SUPFAM" id="SSF53850">
    <property type="entry name" value="Periplasmic binding protein-like II"/>
    <property type="match status" value="1"/>
</dbReference>
<reference evidence="5 6" key="1">
    <citation type="submission" date="2024-02" db="EMBL/GenBank/DDBJ databases">
        <authorList>
            <person name="Chen Y."/>
            <person name="Shah S."/>
            <person name="Dougan E. K."/>
            <person name="Thang M."/>
            <person name="Chan C."/>
        </authorList>
    </citation>
    <scope>NUCLEOTIDE SEQUENCE [LARGE SCALE GENOMIC DNA]</scope>
</reference>
<evidence type="ECO:0000313" key="5">
    <source>
        <dbReference type="EMBL" id="CAK9054644.1"/>
    </source>
</evidence>
<evidence type="ECO:0000256" key="2">
    <source>
        <dbReference type="SAM" id="Phobius"/>
    </source>
</evidence>
<comment type="caution">
    <text evidence="5">The sequence shown here is derived from an EMBL/GenBank/DDBJ whole genome shotgun (WGS) entry which is preliminary data.</text>
</comment>
<keyword evidence="2" id="KW-1133">Transmembrane helix</keyword>
<evidence type="ECO:0000256" key="3">
    <source>
        <dbReference type="SAM" id="SignalP"/>
    </source>
</evidence>
<dbReference type="Proteomes" id="UP001642464">
    <property type="component" value="Unassembled WGS sequence"/>
</dbReference>
<feature type="signal peptide" evidence="3">
    <location>
        <begin position="1"/>
        <end position="18"/>
    </location>
</feature>
<proteinExistence type="predicted"/>
<keyword evidence="2" id="KW-0472">Membrane</keyword>
<keyword evidence="6" id="KW-1185">Reference proteome</keyword>
<feature type="transmembrane region" description="Helical" evidence="2">
    <location>
        <begin position="677"/>
        <end position="699"/>
    </location>
</feature>
<dbReference type="Pfam" id="PF07699">
    <property type="entry name" value="Ephrin_rec_like"/>
    <property type="match status" value="1"/>
</dbReference>
<feature type="chain" id="PRO_5047396539" description="Tyrosine-protein kinase ephrin type A/B receptor-like domain-containing protein" evidence="3">
    <location>
        <begin position="19"/>
        <end position="1129"/>
    </location>
</feature>
<feature type="compositionally biased region" description="Polar residues" evidence="1">
    <location>
        <begin position="1066"/>
        <end position="1076"/>
    </location>
</feature>
<feature type="transmembrane region" description="Helical" evidence="2">
    <location>
        <begin position="964"/>
        <end position="986"/>
    </location>
</feature>
<dbReference type="Gene3D" id="3.40.190.10">
    <property type="entry name" value="Periplasmic binding protein-like II"/>
    <property type="match status" value="1"/>
</dbReference>
<keyword evidence="2" id="KW-0812">Transmembrane</keyword>
<dbReference type="Gene3D" id="3.40.190.100">
    <property type="entry name" value="Glycine betaine-binding periplasmic protein, domain 2"/>
    <property type="match status" value="1"/>
</dbReference>
<evidence type="ECO:0000313" key="6">
    <source>
        <dbReference type="Proteomes" id="UP001642464"/>
    </source>
</evidence>
<dbReference type="Gene3D" id="2.10.50.10">
    <property type="entry name" value="Tumor Necrosis Factor Receptor, subunit A, domain 2"/>
    <property type="match status" value="2"/>
</dbReference>
<organism evidence="5 6">
    <name type="scientific">Durusdinium trenchii</name>
    <dbReference type="NCBI Taxonomy" id="1381693"/>
    <lineage>
        <taxon>Eukaryota</taxon>
        <taxon>Sar</taxon>
        <taxon>Alveolata</taxon>
        <taxon>Dinophyceae</taxon>
        <taxon>Suessiales</taxon>
        <taxon>Symbiodiniaceae</taxon>
        <taxon>Durusdinium</taxon>
    </lineage>
</organism>
<feature type="transmembrane region" description="Helical" evidence="2">
    <location>
        <begin position="821"/>
        <end position="849"/>
    </location>
</feature>
<dbReference type="PANTHER" id="PTHR46967:SF2">
    <property type="entry name" value="SUSHI, VON WILLEBRAND FACTOR TYPE A, EGF AND PENTRAXIN DOMAIN-CONTAINING PROTEIN 1-LIKE"/>
    <property type="match status" value="1"/>
</dbReference>
<feature type="domain" description="Tyrosine-protein kinase ephrin type A/B receptor-like" evidence="4">
    <location>
        <begin position="481"/>
        <end position="529"/>
    </location>
</feature>
<feature type="transmembrane region" description="Helical" evidence="2">
    <location>
        <begin position="927"/>
        <end position="944"/>
    </location>
</feature>
<keyword evidence="3" id="KW-0732">Signal</keyword>
<evidence type="ECO:0000256" key="1">
    <source>
        <dbReference type="SAM" id="MobiDB-lite"/>
    </source>
</evidence>
<dbReference type="SUPFAM" id="SSF57184">
    <property type="entry name" value="Growth factor receptor domain"/>
    <property type="match status" value="1"/>
</dbReference>
<feature type="transmembrane region" description="Helical" evidence="2">
    <location>
        <begin position="899"/>
        <end position="915"/>
    </location>
</feature>
<dbReference type="EMBL" id="CAXAMM010024058">
    <property type="protein sequence ID" value="CAK9054644.1"/>
    <property type="molecule type" value="Genomic_DNA"/>
</dbReference>
<sequence>MNYPFLRVLCMIFPLVGSESCFDDGVPEEERKLLVNGKEKYPLGFWVNDWSAGHATVQMMRILVEEKMGFKVEEKGPGPSTPDAFYAIAGCKTPTNPNDRGCREQTTTYVHLSMEGWTAGYSGAWNELQSNFPSMAPRNVGNSGYFGAASIYIGVDVQERAYEQEGLSLDFYRDYNVSWKAPAKYFASPNDVDTTRLRACNDTNLVDSAQMQLYATITGDTDGIVNQGDEVHGKCCAGYFWCSPACRHNSSQCLLYFTGGLGWSMSEQMQKATIFNMPLAVAVAASWNEFVSLPMDYTSTFYWWQPDPTFLRKQPKKIIFPPHDPLGWARGDRRSSVETFSIDKYTSQDLNSLAPEVEEFMKAVSISITDVDEVMLDQLRPNSTYFDAACRWLKRNEERWQSWLPDPTKCFAHFGMYNTNSGQFVESRIDPTYVECQPCPSGFFSLPISDDKGHTYICRACPAGSAQAEGASLSCDPCAQGEYQDEFGQAACKKCVVATYQDETGQSRCKECPAGTKTLGFGSLSVQACGCKENTIDTSGNNDIETFDCVPCGQGLTCPFSASISTLQSGESALGDEYVPKVLPGYVAEPDDPLALYECQTAHQCPGGTPGTCAGGLEGKVCGRCPAGQAKTDEGCLECDAGTIVGLVVAAVVICCTLLVSYYLVNFDAKVKASAVDTGAMSLVLIAHVVQTIAIMGMMSPRWSPGVKSATSTMQVFVLDVDRFNVNCIAGSEPLSSYTLEVLMFPSFAIFLLVAWGLSKVLGTRRWEFSKTFNTIGVFLQTGFGTMGAVAMKPLTCYLHPNGLRSLLKYPSVICGEGDHSAMLVLGVVLLSIFVIGFYALCMLAAWKLPYWSTQSHHRVRAFKFLTGKFCPNSWWFGLLLLARSCGFSMALVIATDSASEQTAIATIILLIYFGTQVRMRPWKAPVVNVVDMLVSTSLLLLIGSAIKKDNLLESQFVDGFSSVILWFIGACLGCLLLVIPISLAFSHVGHVRGRFIDLSLQNPTKVSAALLECAKQLALLEQSNLELMLKHIHPYDLEALALAITALEAEEITNSCGSQLVPRVKTTSTRSMTSKNAKKPEKPSELEEAAEADGEGAIAEMQSISNDVESIVTDNDPELEEVVKVYLD</sequence>
<evidence type="ECO:0000259" key="4">
    <source>
        <dbReference type="Pfam" id="PF07699"/>
    </source>
</evidence>
<feature type="region of interest" description="Disordered" evidence="1">
    <location>
        <begin position="1064"/>
        <end position="1095"/>
    </location>
</feature>
<accession>A0ABP0MT94</accession>
<gene>
    <name evidence="5" type="ORF">SCF082_LOCUS29639</name>
</gene>
<feature type="transmembrane region" description="Helical" evidence="2">
    <location>
        <begin position="775"/>
        <end position="801"/>
    </location>
</feature>
<feature type="transmembrane region" description="Helical" evidence="2">
    <location>
        <begin position="870"/>
        <end position="893"/>
    </location>
</feature>